<reference evidence="1 3" key="1">
    <citation type="journal article" date="2011" name="Nature">
        <title>The Medicago genome provides insight into the evolution of rhizobial symbioses.</title>
        <authorList>
            <person name="Young N.D."/>
            <person name="Debelle F."/>
            <person name="Oldroyd G.E."/>
            <person name="Geurts R."/>
            <person name="Cannon S.B."/>
            <person name="Udvardi M.K."/>
            <person name="Benedito V.A."/>
            <person name="Mayer K.F."/>
            <person name="Gouzy J."/>
            <person name="Schoof H."/>
            <person name="Van de Peer Y."/>
            <person name="Proost S."/>
            <person name="Cook D.R."/>
            <person name="Meyers B.C."/>
            <person name="Spannagl M."/>
            <person name="Cheung F."/>
            <person name="De Mita S."/>
            <person name="Krishnakumar V."/>
            <person name="Gundlach H."/>
            <person name="Zhou S."/>
            <person name="Mudge J."/>
            <person name="Bharti A.K."/>
            <person name="Murray J.D."/>
            <person name="Naoumkina M.A."/>
            <person name="Rosen B."/>
            <person name="Silverstein K.A."/>
            <person name="Tang H."/>
            <person name="Rombauts S."/>
            <person name="Zhao P.X."/>
            <person name="Zhou P."/>
            <person name="Barbe V."/>
            <person name="Bardou P."/>
            <person name="Bechner M."/>
            <person name="Bellec A."/>
            <person name="Berger A."/>
            <person name="Berges H."/>
            <person name="Bidwell S."/>
            <person name="Bisseling T."/>
            <person name="Choisne N."/>
            <person name="Couloux A."/>
            <person name="Denny R."/>
            <person name="Deshpande S."/>
            <person name="Dai X."/>
            <person name="Doyle J.J."/>
            <person name="Dudez A.M."/>
            <person name="Farmer A.D."/>
            <person name="Fouteau S."/>
            <person name="Franken C."/>
            <person name="Gibelin C."/>
            <person name="Gish J."/>
            <person name="Goldstein S."/>
            <person name="Gonzalez A.J."/>
            <person name="Green P.J."/>
            <person name="Hallab A."/>
            <person name="Hartog M."/>
            <person name="Hua A."/>
            <person name="Humphray S.J."/>
            <person name="Jeong D.H."/>
            <person name="Jing Y."/>
            <person name="Jocker A."/>
            <person name="Kenton S.M."/>
            <person name="Kim D.J."/>
            <person name="Klee K."/>
            <person name="Lai H."/>
            <person name="Lang C."/>
            <person name="Lin S."/>
            <person name="Macmil S.L."/>
            <person name="Magdelenat G."/>
            <person name="Matthews L."/>
            <person name="McCorrison J."/>
            <person name="Monaghan E.L."/>
            <person name="Mun J.H."/>
            <person name="Najar F.Z."/>
            <person name="Nicholson C."/>
            <person name="Noirot C."/>
            <person name="O'Bleness M."/>
            <person name="Paule C.R."/>
            <person name="Poulain J."/>
            <person name="Prion F."/>
            <person name="Qin B."/>
            <person name="Qu C."/>
            <person name="Retzel E.F."/>
            <person name="Riddle C."/>
            <person name="Sallet E."/>
            <person name="Samain S."/>
            <person name="Samson N."/>
            <person name="Sanders I."/>
            <person name="Saurat O."/>
            <person name="Scarpelli C."/>
            <person name="Schiex T."/>
            <person name="Segurens B."/>
            <person name="Severin A.J."/>
            <person name="Sherrier D.J."/>
            <person name="Shi R."/>
            <person name="Sims S."/>
            <person name="Singer S.R."/>
            <person name="Sinharoy S."/>
            <person name="Sterck L."/>
            <person name="Viollet A."/>
            <person name="Wang B.B."/>
            <person name="Wang K."/>
            <person name="Wang M."/>
            <person name="Wang X."/>
            <person name="Warfsmann J."/>
            <person name="Weissenbach J."/>
            <person name="White D.D."/>
            <person name="White J.D."/>
            <person name="Wiley G.B."/>
            <person name="Wincker P."/>
            <person name="Xing Y."/>
            <person name="Yang L."/>
            <person name="Yao Z."/>
            <person name="Ying F."/>
            <person name="Zhai J."/>
            <person name="Zhou L."/>
            <person name="Zuber A."/>
            <person name="Denarie J."/>
            <person name="Dixon R.A."/>
            <person name="May G.D."/>
            <person name="Schwartz D.C."/>
            <person name="Rogers J."/>
            <person name="Quetier F."/>
            <person name="Town C.D."/>
            <person name="Roe B.A."/>
        </authorList>
    </citation>
    <scope>NUCLEOTIDE SEQUENCE [LARGE SCALE GENOMIC DNA]</scope>
    <source>
        <strain evidence="1">A17</strain>
        <strain evidence="2 3">cv. Jemalong A17</strain>
    </source>
</reference>
<sequence length="172" mass="19112">MSWGFFLIVHVFKGIHFPDVVSKSLSEEFEGLHGYVPFRKWLEENIIDVDEDIIVHVLALCYEIWCARNKKCFEGADVDVTTTVQKAQRSIMNFKSVSTVLMETLSGGPVLPISNVHWTPPPFSGFYKLDVDAAGPIEGDEWGIGVVLRDNEGVVVGVGSWQVSSLPDSEVI</sequence>
<evidence type="ECO:0008006" key="4">
    <source>
        <dbReference type="Google" id="ProtNLM"/>
    </source>
</evidence>
<dbReference type="AlphaFoldDB" id="A0A072V948"/>
<evidence type="ECO:0000313" key="3">
    <source>
        <dbReference type="Proteomes" id="UP000002051"/>
    </source>
</evidence>
<dbReference type="EMBL" id="CM001218">
    <property type="protein sequence ID" value="KEH38161.1"/>
    <property type="molecule type" value="Genomic_DNA"/>
</dbReference>
<evidence type="ECO:0000313" key="1">
    <source>
        <dbReference type="EMBL" id="KEH38161.1"/>
    </source>
</evidence>
<reference evidence="1 3" key="2">
    <citation type="journal article" date="2014" name="BMC Genomics">
        <title>An improved genome release (version Mt4.0) for the model legume Medicago truncatula.</title>
        <authorList>
            <person name="Tang H."/>
            <person name="Krishnakumar V."/>
            <person name="Bidwell S."/>
            <person name="Rosen B."/>
            <person name="Chan A."/>
            <person name="Zhou S."/>
            <person name="Gentzbittel L."/>
            <person name="Childs K.L."/>
            <person name="Yandell M."/>
            <person name="Gundlach H."/>
            <person name="Mayer K.F."/>
            <person name="Schwartz D.C."/>
            <person name="Town C.D."/>
        </authorList>
    </citation>
    <scope>GENOME REANNOTATION</scope>
    <source>
        <strain evidence="1">A17</strain>
        <strain evidence="2 3">cv. Jemalong A17</strain>
    </source>
</reference>
<gene>
    <name evidence="1" type="ordered locus">MTR_2g061390</name>
</gene>
<reference evidence="2" key="3">
    <citation type="submission" date="2015-04" db="UniProtKB">
        <authorList>
            <consortium name="EnsemblPlants"/>
        </authorList>
    </citation>
    <scope>IDENTIFICATION</scope>
    <source>
        <strain evidence="2">cv. Jemalong A17</strain>
    </source>
</reference>
<evidence type="ECO:0000313" key="2">
    <source>
        <dbReference type="EnsemblPlants" id="KEH38161"/>
    </source>
</evidence>
<dbReference type="Proteomes" id="UP000002051">
    <property type="component" value="Chromosome 2"/>
</dbReference>
<protein>
    <recommendedName>
        <fullName evidence="4">RNase H type-1 domain-containing protein</fullName>
    </recommendedName>
</protein>
<proteinExistence type="predicted"/>
<dbReference type="PANTHER" id="PTHR47074">
    <property type="entry name" value="BNAC02G40300D PROTEIN"/>
    <property type="match status" value="1"/>
</dbReference>
<keyword evidence="3" id="KW-1185">Reference proteome</keyword>
<dbReference type="HOGENOM" id="CLU_1613279_0_0_1"/>
<accession>A0A072V948</accession>
<name>A0A072V948_MEDTR</name>
<dbReference type="PANTHER" id="PTHR47074:SF11">
    <property type="entry name" value="REVERSE TRANSCRIPTASE-LIKE PROTEIN"/>
    <property type="match status" value="1"/>
</dbReference>
<dbReference type="InterPro" id="IPR052929">
    <property type="entry name" value="RNase_H-like_EbsB-rel"/>
</dbReference>
<dbReference type="EnsemblPlants" id="KEH38161">
    <property type="protein sequence ID" value="KEH38161"/>
    <property type="gene ID" value="MTR_2g061390"/>
</dbReference>
<organism evidence="1 3">
    <name type="scientific">Medicago truncatula</name>
    <name type="common">Barrel medic</name>
    <name type="synonym">Medicago tribuloides</name>
    <dbReference type="NCBI Taxonomy" id="3880"/>
    <lineage>
        <taxon>Eukaryota</taxon>
        <taxon>Viridiplantae</taxon>
        <taxon>Streptophyta</taxon>
        <taxon>Embryophyta</taxon>
        <taxon>Tracheophyta</taxon>
        <taxon>Spermatophyta</taxon>
        <taxon>Magnoliopsida</taxon>
        <taxon>eudicotyledons</taxon>
        <taxon>Gunneridae</taxon>
        <taxon>Pentapetalae</taxon>
        <taxon>rosids</taxon>
        <taxon>fabids</taxon>
        <taxon>Fabales</taxon>
        <taxon>Fabaceae</taxon>
        <taxon>Papilionoideae</taxon>
        <taxon>50 kb inversion clade</taxon>
        <taxon>NPAAA clade</taxon>
        <taxon>Hologalegina</taxon>
        <taxon>IRL clade</taxon>
        <taxon>Trifolieae</taxon>
        <taxon>Medicago</taxon>
    </lineage>
</organism>